<dbReference type="EMBL" id="BARS01022745">
    <property type="protein sequence ID" value="GAG03511.1"/>
    <property type="molecule type" value="Genomic_DNA"/>
</dbReference>
<dbReference type="AlphaFoldDB" id="X0VSL3"/>
<feature type="non-terminal residue" evidence="1">
    <location>
        <position position="155"/>
    </location>
</feature>
<gene>
    <name evidence="1" type="ORF">S01H1_36313</name>
</gene>
<comment type="caution">
    <text evidence="1">The sequence shown here is derived from an EMBL/GenBank/DDBJ whole genome shotgun (WGS) entry which is preliminary data.</text>
</comment>
<dbReference type="SUPFAM" id="SSF50156">
    <property type="entry name" value="PDZ domain-like"/>
    <property type="match status" value="1"/>
</dbReference>
<reference evidence="1" key="1">
    <citation type="journal article" date="2014" name="Front. Microbiol.">
        <title>High frequency of phylogenetically diverse reductive dehalogenase-homologous genes in deep subseafloor sedimentary metagenomes.</title>
        <authorList>
            <person name="Kawai M."/>
            <person name="Futagami T."/>
            <person name="Toyoda A."/>
            <person name="Takaki Y."/>
            <person name="Nishi S."/>
            <person name="Hori S."/>
            <person name="Arai W."/>
            <person name="Tsubouchi T."/>
            <person name="Morono Y."/>
            <person name="Uchiyama I."/>
            <person name="Ito T."/>
            <person name="Fujiyama A."/>
            <person name="Inagaki F."/>
            <person name="Takami H."/>
        </authorList>
    </citation>
    <scope>NUCLEOTIDE SEQUENCE</scope>
    <source>
        <strain evidence="1">Expedition CK06-06</strain>
    </source>
</reference>
<accession>X0VSL3</accession>
<protein>
    <recommendedName>
        <fullName evidence="2">PDZ domain-containing protein</fullName>
    </recommendedName>
</protein>
<evidence type="ECO:0000313" key="1">
    <source>
        <dbReference type="EMBL" id="GAG03511.1"/>
    </source>
</evidence>
<name>X0VSL3_9ZZZZ</name>
<organism evidence="1">
    <name type="scientific">marine sediment metagenome</name>
    <dbReference type="NCBI Taxonomy" id="412755"/>
    <lineage>
        <taxon>unclassified sequences</taxon>
        <taxon>metagenomes</taxon>
        <taxon>ecological metagenomes</taxon>
    </lineage>
</organism>
<sequence>MVRQLTYIQNTFSDIVQESDPGNQDTKANIIRTGESDKLIINGIEASKEKDELVISRIMQPSYAHSAGIHEGDVIDAVYGMKSPNLGLLFGIMRDSLTFQLTVKRMETKYERDVRMGNASVDVSASVNLAASDGHSLIQPGSALAACGDNATIKM</sequence>
<proteinExistence type="predicted"/>
<dbReference type="Gene3D" id="2.30.42.10">
    <property type="match status" value="1"/>
</dbReference>
<dbReference type="InterPro" id="IPR036034">
    <property type="entry name" value="PDZ_sf"/>
</dbReference>
<evidence type="ECO:0008006" key="2">
    <source>
        <dbReference type="Google" id="ProtNLM"/>
    </source>
</evidence>